<dbReference type="EMBL" id="CP097505">
    <property type="protein sequence ID" value="URD91587.1"/>
    <property type="molecule type" value="Genomic_DNA"/>
</dbReference>
<dbReference type="PANTHER" id="PTHR34792:SF1">
    <property type="entry name" value="OS02G0121500 PROTEIN"/>
    <property type="match status" value="1"/>
</dbReference>
<gene>
    <name evidence="2" type="ORF">MUK42_01348</name>
</gene>
<evidence type="ECO:0000313" key="2">
    <source>
        <dbReference type="EMBL" id="URD91587.1"/>
    </source>
</evidence>
<feature type="region of interest" description="Disordered" evidence="1">
    <location>
        <begin position="1"/>
        <end position="37"/>
    </location>
</feature>
<evidence type="ECO:0000313" key="3">
    <source>
        <dbReference type="Proteomes" id="UP001055439"/>
    </source>
</evidence>
<dbReference type="PANTHER" id="PTHR34792">
    <property type="entry name" value="OS02G0121500 PROTEIN"/>
    <property type="match status" value="1"/>
</dbReference>
<sequence>MRGTSRASRLSPAKRQPIGFSSPTVSNDNVHFNSGDGVDTNASMARWKDKVRTSRWRLNNNDSSGEVGCSRSEGEEANPIRAMLGSITTASLTSRKTVGLHEKVAEGSDIVDPASVPRKLRSAINKRSGQTSPNEATVTKKKHHCTSNGVQVLHGDGGRRCKQSMLFDSLTKDEEIAIDALCTLSRMPPLCKQIPLQEWSRVSEACQDIDATPGQCLEDIKEEDKIVLQQSTVCEVRPLSFMEKPLKETIKDGREVRALSFMEKPLKETIKDGRAPSRQPITVCGKLTYDSNCTRTPEPGGHIDPLSENEHPGITPFRNLMNSSSPSRILLHGCNGNRALQPTQFNDITAIPPCKLDMSLQNGDAGSASLGHEVQPAEHGSQSCAKLVYVEGAIPPHAQASSDCAECPDLSTVTARLASNGIDHPTEKVLINVKSDTKNCATHVFICNLIKSYQDKGKQRTVLLSSEEPKSRNESNLHATLNNDISGLRSGSNSVTSAATNGSIFERNTHGGRNEILRSKTFMPAQLSSVSLEVKQKQTCDFLSLSAGGVASTSPNGMQHPGKLVSPFLHAQVPHHSLMPYPFPHVPFAPPSPEKLAPAAAQQARPQVAHYGGNPFYGLNMDNTIGNIQLQQQRQQQQIWQAHLANYRSPVGVSVLQNEQLRDSSVPLSQRYVSKYLDLERIPAPNQSRVYAIARSPLASSAPWRVRFVCCSLRFSSTSLLRSPEVPVRKEDTAWTEVIEGSDIGMAGDDIQVFGDGSLGPAPGVDTAVGLAGEESELLVGLHND</sequence>
<feature type="compositionally biased region" description="Polar residues" evidence="1">
    <location>
        <begin position="476"/>
        <end position="503"/>
    </location>
</feature>
<keyword evidence="3" id="KW-1185">Reference proteome</keyword>
<dbReference type="InterPro" id="IPR040305">
    <property type="entry name" value="At1g75730-like"/>
</dbReference>
<protein>
    <submittedName>
        <fullName evidence="2">Uncharacterized protein</fullName>
    </submittedName>
</protein>
<reference evidence="2" key="1">
    <citation type="submission" date="2022-05" db="EMBL/GenBank/DDBJ databases">
        <title>The Musa troglodytarum L. genome provides insights into the mechanism of non-climacteric behaviour and enrichment of carotenoids.</title>
        <authorList>
            <person name="Wang J."/>
        </authorList>
    </citation>
    <scope>NUCLEOTIDE SEQUENCE</scope>
    <source>
        <tissue evidence="2">Leaf</tissue>
    </source>
</reference>
<dbReference type="Proteomes" id="UP001055439">
    <property type="component" value="Chromosome 3"/>
</dbReference>
<evidence type="ECO:0000256" key="1">
    <source>
        <dbReference type="SAM" id="MobiDB-lite"/>
    </source>
</evidence>
<accession>A0A9E7FCC3</accession>
<dbReference type="OrthoDB" id="778649at2759"/>
<feature type="region of interest" description="Disordered" evidence="1">
    <location>
        <begin position="465"/>
        <end position="511"/>
    </location>
</feature>
<name>A0A9E7FCC3_9LILI</name>
<organism evidence="2 3">
    <name type="scientific">Musa troglodytarum</name>
    <name type="common">fe'i banana</name>
    <dbReference type="NCBI Taxonomy" id="320322"/>
    <lineage>
        <taxon>Eukaryota</taxon>
        <taxon>Viridiplantae</taxon>
        <taxon>Streptophyta</taxon>
        <taxon>Embryophyta</taxon>
        <taxon>Tracheophyta</taxon>
        <taxon>Spermatophyta</taxon>
        <taxon>Magnoliopsida</taxon>
        <taxon>Liliopsida</taxon>
        <taxon>Zingiberales</taxon>
        <taxon>Musaceae</taxon>
        <taxon>Musa</taxon>
    </lineage>
</organism>
<proteinExistence type="predicted"/>
<dbReference type="AlphaFoldDB" id="A0A9E7FCC3"/>
<feature type="compositionally biased region" description="Polar residues" evidence="1">
    <location>
        <begin position="19"/>
        <end position="32"/>
    </location>
</feature>